<dbReference type="AlphaFoldDB" id="A0A1I7XUF6"/>
<dbReference type="InterPro" id="IPR057086">
    <property type="entry name" value="GBD_Irg-7_N"/>
</dbReference>
<evidence type="ECO:0000313" key="3">
    <source>
        <dbReference type="WBParaSite" id="Hba_21455"/>
    </source>
</evidence>
<sequence>MYALIILTRALSAQLPYRNAIHIFLLARVAELRDTLESSVNLVTICPETNENIIEKPEIDGLGASIDGAVLANCTQQYVVLVDETMNFITFQLESEYRVNPRLTLQGEDDVLHNSNV</sequence>
<dbReference type="WBParaSite" id="Hba_21455">
    <property type="protein sequence ID" value="Hba_21455"/>
    <property type="gene ID" value="Hba_21455"/>
</dbReference>
<name>A0A1I7XUF6_HETBA</name>
<accession>A0A1I7XUF6</accession>
<evidence type="ECO:0000259" key="1">
    <source>
        <dbReference type="Pfam" id="PF23623"/>
    </source>
</evidence>
<dbReference type="Pfam" id="PF23623">
    <property type="entry name" value="GBD_IRG7_N"/>
    <property type="match status" value="1"/>
</dbReference>
<evidence type="ECO:0000313" key="2">
    <source>
        <dbReference type="Proteomes" id="UP000095283"/>
    </source>
</evidence>
<dbReference type="Proteomes" id="UP000095283">
    <property type="component" value="Unplaced"/>
</dbReference>
<protein>
    <recommendedName>
        <fullName evidence="1">Irg-7 N-terminal galactose binding domain-containing protein</fullName>
    </recommendedName>
</protein>
<organism evidence="2 3">
    <name type="scientific">Heterorhabditis bacteriophora</name>
    <name type="common">Entomopathogenic nematode worm</name>
    <dbReference type="NCBI Taxonomy" id="37862"/>
    <lineage>
        <taxon>Eukaryota</taxon>
        <taxon>Metazoa</taxon>
        <taxon>Ecdysozoa</taxon>
        <taxon>Nematoda</taxon>
        <taxon>Chromadorea</taxon>
        <taxon>Rhabditida</taxon>
        <taxon>Rhabditina</taxon>
        <taxon>Rhabditomorpha</taxon>
        <taxon>Strongyloidea</taxon>
        <taxon>Heterorhabditidae</taxon>
        <taxon>Heterorhabditis</taxon>
    </lineage>
</organism>
<feature type="domain" description="Irg-7 N-terminal galactose binding" evidence="1">
    <location>
        <begin position="65"/>
        <end position="109"/>
    </location>
</feature>
<keyword evidence="2" id="KW-1185">Reference proteome</keyword>
<proteinExistence type="predicted"/>
<reference evidence="3" key="1">
    <citation type="submission" date="2016-11" db="UniProtKB">
        <authorList>
            <consortium name="WormBaseParasite"/>
        </authorList>
    </citation>
    <scope>IDENTIFICATION</scope>
</reference>